<gene>
    <name evidence="3" type="ORF">BINO364_LOCUS9682</name>
</gene>
<dbReference type="EMBL" id="OV170224">
    <property type="protein sequence ID" value="CAH0723914.1"/>
    <property type="molecule type" value="Genomic_DNA"/>
</dbReference>
<dbReference type="InterPro" id="IPR029526">
    <property type="entry name" value="PGBD"/>
</dbReference>
<proteinExistence type="predicted"/>
<dbReference type="PANTHER" id="PTHR47272">
    <property type="entry name" value="DDE_TNP_1_7 DOMAIN-CONTAINING PROTEIN"/>
    <property type="match status" value="1"/>
</dbReference>
<dbReference type="OrthoDB" id="123207at2759"/>
<evidence type="ECO:0000259" key="2">
    <source>
        <dbReference type="Pfam" id="PF13843"/>
    </source>
</evidence>
<organism evidence="3 4">
    <name type="scientific">Brenthis ino</name>
    <name type="common">lesser marbled fritillary</name>
    <dbReference type="NCBI Taxonomy" id="405034"/>
    <lineage>
        <taxon>Eukaryota</taxon>
        <taxon>Metazoa</taxon>
        <taxon>Ecdysozoa</taxon>
        <taxon>Arthropoda</taxon>
        <taxon>Hexapoda</taxon>
        <taxon>Insecta</taxon>
        <taxon>Pterygota</taxon>
        <taxon>Neoptera</taxon>
        <taxon>Endopterygota</taxon>
        <taxon>Lepidoptera</taxon>
        <taxon>Glossata</taxon>
        <taxon>Ditrysia</taxon>
        <taxon>Papilionoidea</taxon>
        <taxon>Nymphalidae</taxon>
        <taxon>Heliconiinae</taxon>
        <taxon>Argynnini</taxon>
        <taxon>Brenthis</taxon>
    </lineage>
</organism>
<feature type="non-terminal residue" evidence="3">
    <location>
        <position position="901"/>
    </location>
</feature>
<dbReference type="PANTHER" id="PTHR47272:SF2">
    <property type="entry name" value="PIGGYBAC TRANSPOSABLE ELEMENT-DERIVED PROTEIN 3-LIKE"/>
    <property type="match status" value="1"/>
</dbReference>
<evidence type="ECO:0000256" key="1">
    <source>
        <dbReference type="SAM" id="MobiDB-lite"/>
    </source>
</evidence>
<dbReference type="Proteomes" id="UP000838878">
    <property type="component" value="Chromosome 4"/>
</dbReference>
<dbReference type="AlphaFoldDB" id="A0A8J9YAV2"/>
<accession>A0A8J9YAV2</accession>
<evidence type="ECO:0000313" key="3">
    <source>
        <dbReference type="EMBL" id="CAH0723914.1"/>
    </source>
</evidence>
<reference evidence="3" key="1">
    <citation type="submission" date="2021-12" db="EMBL/GenBank/DDBJ databases">
        <authorList>
            <person name="Martin H S."/>
        </authorList>
    </citation>
    <scope>NUCLEOTIDE SEQUENCE</scope>
</reference>
<feature type="region of interest" description="Disordered" evidence="1">
    <location>
        <begin position="1"/>
        <end position="25"/>
    </location>
</feature>
<protein>
    <recommendedName>
        <fullName evidence="2">PiggyBac transposable element-derived protein domain-containing protein</fullName>
    </recommendedName>
</protein>
<feature type="domain" description="PiggyBac transposable element-derived protein" evidence="2">
    <location>
        <begin position="560"/>
        <end position="869"/>
    </location>
</feature>
<dbReference type="Pfam" id="PF13843">
    <property type="entry name" value="DDE_Tnp_1_7"/>
    <property type="match status" value="1"/>
</dbReference>
<keyword evidence="4" id="KW-1185">Reference proteome</keyword>
<evidence type="ECO:0000313" key="4">
    <source>
        <dbReference type="Proteomes" id="UP000838878"/>
    </source>
</evidence>
<feature type="region of interest" description="Disordered" evidence="1">
    <location>
        <begin position="501"/>
        <end position="521"/>
    </location>
</feature>
<name>A0A8J9YAV2_9NEOP</name>
<sequence>MTWSNTAPKDAPEPKPTLSPVCNPAKDRFNEWEHTDRIIVEELPPLQAVSECGSTSNDEGNQKVKSYKIKRGTIERKCKEHWKDIKRKKLTNSGQPYISKSGKFRRGKQIGPACPTTCKLKCYAKFNDTIRKSIHKEFWNLSDHCKHWKYINEYVEKTNKKRMTTESSRRQYTMKYYLPLPVDENTKSYERVRVCSRIFNNTLSISDRFVRTALNKLSCGTLTDNRGKHNNHRIAIDESMIESVCDHVSSFELIKSRCKYYLSMLSSEDSEENGLVSIGGIIAEELPYLTTFSESSPNIDEYSRRIKPQKPSLLDKKRNRPENQWIDTRRKMLVNSGQSYVSRNGGPSRRKYTTKYFLPLPTEDDPLSYKRVQVCLKFFINTLSTSYKVVRTAVSKLDSECITLTDNRAEWTTSKRGKSMIKCDGYTFSRRPGLGKALHEDDVLNDILQNGNFSEIEVSDQDDLDFKPNNLFNQIEDHLNDEEHDFQTMVERPSFKSVVQLSPGTRTRDNSHQKKPVSAFTTKKKLSTPNSKRKRIWKQVPFENKQHYYTSLPTKPVRRPIDYFRDYFDDAFLEKVSYCTNLYYFRTNGIELKCTSSEIAKLFAIHMIMGCIPYPRLSMYWKAGTKLGLISDLMPRDRFLTIRNALHVIETDLPLDHEKENPLWKVQPMINKVKDTCNRLERSPGFYSIDKKIIPFSGRCKLRQMVKHKVIGLKNFVLTTSEGLILDFAIYKDEKFFGETNLGLGPAIILHLTKSVPSGSCIYFDRYFTTIPLIEEMEKLNLHATGTIMQNRISNQTTIKFNKDSNMDCGGSEQFVCEPITVVKWKDNKSVILASNCTGVDETINVKRWDKFNKRLFDKITKQYHHVDNVGTKINNDIIEASYIYFTAPYLDLGLGPGIKS</sequence>